<evidence type="ECO:0000256" key="1">
    <source>
        <dbReference type="SAM" id="Phobius"/>
    </source>
</evidence>
<dbReference type="OrthoDB" id="166504at2"/>
<dbReference type="Proteomes" id="UP000008922">
    <property type="component" value="Chromosome"/>
</dbReference>
<evidence type="ECO:0000313" key="2">
    <source>
        <dbReference type="EMBL" id="BAJ63547.1"/>
    </source>
</evidence>
<accession>E8N533</accession>
<feature type="transmembrane region" description="Helical" evidence="1">
    <location>
        <begin position="12"/>
        <end position="34"/>
    </location>
</feature>
<dbReference type="STRING" id="926569.ANT_15190"/>
<sequence>MKHPFQFSVTPWVILGSIIIAGALSVLLILGLSLTASRLQSQEIPAMITVIPAPTMLPTSTLLYTSTPEATFIEINGISLGKFVQIAGTGGDGLRLRAGPGKEFAPLFLGYESEVFEVKDGPKFSDGITWWYLIAPYDETRSGWAAADYLKVVNVELEDSSP</sequence>
<keyword evidence="1" id="KW-1133">Transmembrane helix</keyword>
<gene>
    <name evidence="2" type="ordered locus">ANT_15190</name>
</gene>
<dbReference type="EMBL" id="AP012029">
    <property type="protein sequence ID" value="BAJ63547.1"/>
    <property type="molecule type" value="Genomic_DNA"/>
</dbReference>
<keyword evidence="1" id="KW-0812">Transmembrane</keyword>
<dbReference type="HOGENOM" id="CLU_1631950_0_0_0"/>
<evidence type="ECO:0000313" key="3">
    <source>
        <dbReference type="Proteomes" id="UP000008922"/>
    </source>
</evidence>
<protein>
    <recommendedName>
        <fullName evidence="4">SH3b domain-containing protein</fullName>
    </recommendedName>
</protein>
<dbReference type="AlphaFoldDB" id="E8N533"/>
<evidence type="ECO:0008006" key="4">
    <source>
        <dbReference type="Google" id="ProtNLM"/>
    </source>
</evidence>
<dbReference type="RefSeq" id="WP_013559929.1">
    <property type="nucleotide sequence ID" value="NC_014960.1"/>
</dbReference>
<keyword evidence="3" id="KW-1185">Reference proteome</keyword>
<dbReference type="KEGG" id="atm:ANT_15190"/>
<keyword evidence="1" id="KW-0472">Membrane</keyword>
<reference evidence="2 3" key="1">
    <citation type="submission" date="2010-12" db="EMBL/GenBank/DDBJ databases">
        <title>Whole genome sequence of Anaerolinea thermophila UNI-1.</title>
        <authorList>
            <person name="Narita-Yamada S."/>
            <person name="Kishi E."/>
            <person name="Watanabe Y."/>
            <person name="Takasaki K."/>
            <person name="Ankai A."/>
            <person name="Oguchi A."/>
            <person name="Fukui S."/>
            <person name="Takahashi M."/>
            <person name="Yashiro I."/>
            <person name="Hosoyama A."/>
            <person name="Sekiguchi Y."/>
            <person name="Hanada S."/>
            <person name="Fujita N."/>
        </authorList>
    </citation>
    <scope>NUCLEOTIDE SEQUENCE [LARGE SCALE GENOMIC DNA]</scope>
    <source>
        <strain evidence="3">DSM 14523 / JCM 11388 / NBRC 100420 / UNI-1</strain>
    </source>
</reference>
<dbReference type="InParanoid" id="E8N533"/>
<organism evidence="2 3">
    <name type="scientific">Anaerolinea thermophila (strain DSM 14523 / JCM 11388 / NBRC 100420 / UNI-1)</name>
    <dbReference type="NCBI Taxonomy" id="926569"/>
    <lineage>
        <taxon>Bacteria</taxon>
        <taxon>Bacillati</taxon>
        <taxon>Chloroflexota</taxon>
        <taxon>Anaerolineae</taxon>
        <taxon>Anaerolineales</taxon>
        <taxon>Anaerolineaceae</taxon>
        <taxon>Anaerolinea</taxon>
    </lineage>
</organism>
<name>E8N533_ANATU</name>
<proteinExistence type="predicted"/>
<dbReference type="eggNOG" id="ENOG5033KPB">
    <property type="taxonomic scope" value="Bacteria"/>
</dbReference>